<dbReference type="Proteomes" id="UP000179145">
    <property type="component" value="Chromosome"/>
</dbReference>
<accession>A0A1D8UWE2</accession>
<proteinExistence type="predicted"/>
<dbReference type="OrthoDB" id="7160947at2"/>
<evidence type="ECO:0000313" key="2">
    <source>
        <dbReference type="Proteomes" id="UP000179145"/>
    </source>
</evidence>
<gene>
    <name evidence="1" type="ORF">A0U89_12520</name>
</gene>
<dbReference type="EMBL" id="CP014674">
    <property type="protein sequence ID" value="AOX17827.1"/>
    <property type="molecule type" value="Genomic_DNA"/>
</dbReference>
<dbReference type="Pfam" id="PF05258">
    <property type="entry name" value="DciA"/>
    <property type="match status" value="1"/>
</dbReference>
<reference evidence="1 2" key="1">
    <citation type="journal article" date="2016" name="Microb. Cell Fact.">
        <title>Dissection of exopolysaccharide biosynthesis in Kozakia baliensis.</title>
        <authorList>
            <person name="Brandt J.U."/>
            <person name="Jakob F."/>
            <person name="Behr J."/>
            <person name="Geissler A.J."/>
            <person name="Vogel R.F."/>
        </authorList>
    </citation>
    <scope>NUCLEOTIDE SEQUENCE [LARGE SCALE GENOMIC DNA]</scope>
    <source>
        <strain evidence="1 2">DSM 14400</strain>
    </source>
</reference>
<sequence>MTKDEPRGKSVRRAKTAAQEQNWESRSFVARSIGTIIPKVTQPVFRKHTAPAIRLILDWPEIVGPYLARETEPRRLSAGTLTIACSGPMAMELQHLAPQLIERINTHCGPLRKGRDLRFGEGPELVKRLRIVQDASVVSERPVTRPTPTAVDVPGVEQEGLRDVLGRLGGHIAERSRSRRRF</sequence>
<dbReference type="eggNOG" id="COG5389">
    <property type="taxonomic scope" value="Bacteria"/>
</dbReference>
<organism evidence="1 2">
    <name type="scientific">Kozakia baliensis</name>
    <dbReference type="NCBI Taxonomy" id="153496"/>
    <lineage>
        <taxon>Bacteria</taxon>
        <taxon>Pseudomonadati</taxon>
        <taxon>Pseudomonadota</taxon>
        <taxon>Alphaproteobacteria</taxon>
        <taxon>Acetobacterales</taxon>
        <taxon>Acetobacteraceae</taxon>
        <taxon>Kozakia</taxon>
    </lineage>
</organism>
<protein>
    <submittedName>
        <fullName evidence="1">Uncharacterized protein</fullName>
    </submittedName>
</protein>
<evidence type="ECO:0000313" key="1">
    <source>
        <dbReference type="EMBL" id="AOX17827.1"/>
    </source>
</evidence>
<dbReference type="KEGG" id="kba:A0U89_12520"/>
<keyword evidence="2" id="KW-1185">Reference proteome</keyword>
<dbReference type="PANTHER" id="PTHR36456">
    <property type="entry name" value="UPF0232 PROTEIN SCO3875"/>
    <property type="match status" value="1"/>
</dbReference>
<dbReference type="PANTHER" id="PTHR36456:SF1">
    <property type="entry name" value="UPF0232 PROTEIN SCO3875"/>
    <property type="match status" value="1"/>
</dbReference>
<dbReference type="STRING" id="153496.A0U89_12520"/>
<dbReference type="InterPro" id="IPR007922">
    <property type="entry name" value="DciA-like"/>
</dbReference>
<dbReference type="RefSeq" id="WP_070403359.1">
    <property type="nucleotide sequence ID" value="NZ_BJVW01000011.1"/>
</dbReference>
<name>A0A1D8UWE2_9PROT</name>
<dbReference type="AlphaFoldDB" id="A0A1D8UWE2"/>